<accession>A0A0D9VFX5</accession>
<reference evidence="3" key="2">
    <citation type="submission" date="2013-12" db="EMBL/GenBank/DDBJ databases">
        <authorList>
            <person name="Yu Y."/>
            <person name="Lee S."/>
            <person name="de Baynast K."/>
            <person name="Wissotski M."/>
            <person name="Liu L."/>
            <person name="Talag J."/>
            <person name="Goicoechea J."/>
            <person name="Angelova A."/>
            <person name="Jetty R."/>
            <person name="Kudrna D."/>
            <person name="Golser W."/>
            <person name="Rivera L."/>
            <person name="Zhang J."/>
            <person name="Wing R."/>
        </authorList>
    </citation>
    <scope>NUCLEOTIDE SEQUENCE</scope>
</reference>
<feature type="compositionally biased region" description="Basic and acidic residues" evidence="1">
    <location>
        <begin position="74"/>
        <end position="87"/>
    </location>
</feature>
<dbReference type="HOGENOM" id="CLU_2088314_0_0_1"/>
<dbReference type="Proteomes" id="UP000032180">
    <property type="component" value="Chromosome 2"/>
</dbReference>
<dbReference type="AlphaFoldDB" id="A0A0D9VFX5"/>
<protein>
    <submittedName>
        <fullName evidence="2">Uncharacterized protein</fullName>
    </submittedName>
</protein>
<dbReference type="EnsemblPlants" id="LPERR02G13240.1">
    <property type="protein sequence ID" value="LPERR02G13240.1"/>
    <property type="gene ID" value="LPERR02G13240"/>
</dbReference>
<evidence type="ECO:0000256" key="1">
    <source>
        <dbReference type="SAM" id="MobiDB-lite"/>
    </source>
</evidence>
<keyword evidence="3" id="KW-1185">Reference proteome</keyword>
<reference evidence="2" key="3">
    <citation type="submission" date="2015-04" db="UniProtKB">
        <authorList>
            <consortium name="EnsemblPlants"/>
        </authorList>
    </citation>
    <scope>IDENTIFICATION</scope>
</reference>
<proteinExistence type="predicted"/>
<name>A0A0D9VFX5_9ORYZ</name>
<evidence type="ECO:0000313" key="2">
    <source>
        <dbReference type="EnsemblPlants" id="LPERR02G13240.1"/>
    </source>
</evidence>
<evidence type="ECO:0000313" key="3">
    <source>
        <dbReference type="Proteomes" id="UP000032180"/>
    </source>
</evidence>
<reference evidence="2 3" key="1">
    <citation type="submission" date="2012-08" db="EMBL/GenBank/DDBJ databases">
        <title>Oryza genome evolution.</title>
        <authorList>
            <person name="Wing R.A."/>
        </authorList>
    </citation>
    <scope>NUCLEOTIDE SEQUENCE</scope>
</reference>
<organism evidence="2 3">
    <name type="scientific">Leersia perrieri</name>
    <dbReference type="NCBI Taxonomy" id="77586"/>
    <lineage>
        <taxon>Eukaryota</taxon>
        <taxon>Viridiplantae</taxon>
        <taxon>Streptophyta</taxon>
        <taxon>Embryophyta</taxon>
        <taxon>Tracheophyta</taxon>
        <taxon>Spermatophyta</taxon>
        <taxon>Magnoliopsida</taxon>
        <taxon>Liliopsida</taxon>
        <taxon>Poales</taxon>
        <taxon>Poaceae</taxon>
        <taxon>BOP clade</taxon>
        <taxon>Oryzoideae</taxon>
        <taxon>Oryzeae</taxon>
        <taxon>Oryzinae</taxon>
        <taxon>Leersia</taxon>
    </lineage>
</organism>
<feature type="region of interest" description="Disordered" evidence="1">
    <location>
        <begin position="74"/>
        <end position="117"/>
    </location>
</feature>
<dbReference type="Gramene" id="LPERR02G13240.1">
    <property type="protein sequence ID" value="LPERR02G13240.1"/>
    <property type="gene ID" value="LPERR02G13240"/>
</dbReference>
<sequence length="117" mass="13716">MNQRGKLRVSQRPKGKEVKLIDPNVITEEDKEKYNQILKDKDCAMKIQKLIEQNMQLGEVLENRKRTPIIEELAAEEKDMEEQKEKSNNNYQKFSEEEPSQGTHRGAWQREGAANMK</sequence>